<dbReference type="InterPro" id="IPR025293">
    <property type="entry name" value="YfiR/HmsC-like"/>
</dbReference>
<name>A0A1Z9Z1Z2_9GAMM</name>
<keyword evidence="1" id="KW-0732">Signal</keyword>
<reference evidence="2 3" key="1">
    <citation type="submission" date="2017-05" db="EMBL/GenBank/DDBJ databases">
        <title>Acinetobacter populi ANC 5415 (= PBJ7), whole genome shotgun sequencing project.</title>
        <authorList>
            <person name="Nemec A."/>
            <person name="Radolfova-Krizova L."/>
        </authorList>
    </citation>
    <scope>NUCLEOTIDE SEQUENCE [LARGE SCALE GENOMIC DNA]</scope>
    <source>
        <strain evidence="2 3">PBJ7</strain>
    </source>
</reference>
<feature type="chain" id="PRO_5012690583" description="DUF4154 domain-containing protein" evidence="1">
    <location>
        <begin position="26"/>
        <end position="183"/>
    </location>
</feature>
<evidence type="ECO:0000256" key="1">
    <source>
        <dbReference type="SAM" id="SignalP"/>
    </source>
</evidence>
<protein>
    <recommendedName>
        <fullName evidence="4">DUF4154 domain-containing protein</fullName>
    </recommendedName>
</protein>
<proteinExistence type="predicted"/>
<keyword evidence="3" id="KW-1185">Reference proteome</keyword>
<dbReference type="EMBL" id="NEXX01000001">
    <property type="protein sequence ID" value="OUY08503.1"/>
    <property type="molecule type" value="Genomic_DNA"/>
</dbReference>
<accession>A0A1Z9Z1Z2</accession>
<dbReference type="Pfam" id="PF13689">
    <property type="entry name" value="DUF4154"/>
    <property type="match status" value="1"/>
</dbReference>
<evidence type="ECO:0008006" key="4">
    <source>
        <dbReference type="Google" id="ProtNLM"/>
    </source>
</evidence>
<dbReference type="Proteomes" id="UP000196536">
    <property type="component" value="Unassembled WGS sequence"/>
</dbReference>
<feature type="signal peptide" evidence="1">
    <location>
        <begin position="1"/>
        <end position="25"/>
    </location>
</feature>
<gene>
    <name evidence="2" type="ORF">CAP51_02485</name>
</gene>
<evidence type="ECO:0000313" key="3">
    <source>
        <dbReference type="Proteomes" id="UP000196536"/>
    </source>
</evidence>
<dbReference type="AlphaFoldDB" id="A0A1Z9Z1Z2"/>
<comment type="caution">
    <text evidence="2">The sequence shown here is derived from an EMBL/GenBank/DDBJ whole genome shotgun (WGS) entry which is preliminary data.</text>
</comment>
<evidence type="ECO:0000313" key="2">
    <source>
        <dbReference type="EMBL" id="OUY08503.1"/>
    </source>
</evidence>
<organism evidence="2 3">
    <name type="scientific">Acinetobacter populi</name>
    <dbReference type="NCBI Taxonomy" id="1582270"/>
    <lineage>
        <taxon>Bacteria</taxon>
        <taxon>Pseudomonadati</taxon>
        <taxon>Pseudomonadota</taxon>
        <taxon>Gammaproteobacteria</taxon>
        <taxon>Moraxellales</taxon>
        <taxon>Moraxellaceae</taxon>
        <taxon>Acinetobacter</taxon>
    </lineage>
</organism>
<sequence>MSWRKSYFSKAALLFSLGLMPLHHAQALPVNANHLVSGILSYVSWGTHLNQINFCVIDGPANFISSNIFSPTPQIIQPPNVKFFNYTAEQLLKPIASNPATHCQVFYFVQTSDTVQQQIINHNPIKILTISENNPECSVGSSFCIYMAKNQYKFKVNLDSLKASQVRVNSKVLLLSQQQEEQE</sequence>